<protein>
    <recommendedName>
        <fullName evidence="3">Cyclin</fullName>
    </recommendedName>
</protein>
<dbReference type="CDD" id="cd20558">
    <property type="entry name" value="CYCLIN_ScPCL7-like"/>
    <property type="match status" value="1"/>
</dbReference>
<dbReference type="SUPFAM" id="SSF47954">
    <property type="entry name" value="Cyclin-like"/>
    <property type="match status" value="1"/>
</dbReference>
<dbReference type="Gene3D" id="1.10.472.10">
    <property type="entry name" value="Cyclin-like"/>
    <property type="match status" value="1"/>
</dbReference>
<dbReference type="InParanoid" id="D8M604"/>
<dbReference type="PANTHER" id="PTHR15615">
    <property type="match status" value="1"/>
</dbReference>
<sequence length="216" mass="24350">MMETKAHNLLSVISCILQHVVEEQDKNIAFATISCFTSQHKPGISIYDYLQRLCTYSHCGSEPLIFSLIYIDRLIQSQSVAVNSLSIHRILVTSLVIATKYLEDVCCVNSYFAKIGGLQTREINLLESEFLHAICFSLYVSQSDYAMYFFELCHHADSGICPNCCRVRGRERAVDGLCFSNLLEDEDRAYTISRDQLKAASSDSPVNVVCSAYEEQ</sequence>
<accession>D8M604</accession>
<evidence type="ECO:0000313" key="1">
    <source>
        <dbReference type="EMBL" id="CBK23603.2"/>
    </source>
</evidence>
<dbReference type="PANTHER" id="PTHR15615:SF108">
    <property type="entry name" value="PROTEIN CNPPD1"/>
    <property type="match status" value="1"/>
</dbReference>
<dbReference type="InterPro" id="IPR013922">
    <property type="entry name" value="Cyclin_PHO80-like"/>
</dbReference>
<organism evidence="1">
    <name type="scientific">Blastocystis hominis</name>
    <dbReference type="NCBI Taxonomy" id="12968"/>
    <lineage>
        <taxon>Eukaryota</taxon>
        <taxon>Sar</taxon>
        <taxon>Stramenopiles</taxon>
        <taxon>Bigyra</taxon>
        <taxon>Opalozoa</taxon>
        <taxon>Opalinata</taxon>
        <taxon>Blastocystidae</taxon>
        <taxon>Blastocystis</taxon>
    </lineage>
</organism>
<dbReference type="Pfam" id="PF08613">
    <property type="entry name" value="Cyclin"/>
    <property type="match status" value="1"/>
</dbReference>
<dbReference type="InterPro" id="IPR036915">
    <property type="entry name" value="Cyclin-like_sf"/>
</dbReference>
<dbReference type="Proteomes" id="UP000008312">
    <property type="component" value="Unassembled WGS sequence"/>
</dbReference>
<dbReference type="RefSeq" id="XP_012897651.1">
    <property type="nucleotide sequence ID" value="XM_013042197.1"/>
</dbReference>
<dbReference type="GeneID" id="24920543"/>
<dbReference type="AlphaFoldDB" id="D8M604"/>
<dbReference type="OMA" id="FQTYCAY"/>
<proteinExistence type="predicted"/>
<keyword evidence="2" id="KW-1185">Reference proteome</keyword>
<name>D8M604_BLAHO</name>
<evidence type="ECO:0000313" key="2">
    <source>
        <dbReference type="Proteomes" id="UP000008312"/>
    </source>
</evidence>
<reference evidence="1" key="1">
    <citation type="submission" date="2010-02" db="EMBL/GenBank/DDBJ databases">
        <title>Sequencing and annotation of the Blastocystis hominis genome.</title>
        <authorList>
            <person name="Wincker P."/>
        </authorList>
    </citation>
    <scope>NUCLEOTIDE SEQUENCE</scope>
    <source>
        <strain evidence="1">Singapore isolate B</strain>
    </source>
</reference>
<gene>
    <name evidence="1" type="ORF">GSBLH_T00003442001</name>
</gene>
<dbReference type="OrthoDB" id="337735at2759"/>
<dbReference type="EMBL" id="FN668661">
    <property type="protein sequence ID" value="CBK23603.2"/>
    <property type="molecule type" value="Genomic_DNA"/>
</dbReference>
<evidence type="ECO:0008006" key="3">
    <source>
        <dbReference type="Google" id="ProtNLM"/>
    </source>
</evidence>
<dbReference type="GO" id="GO:0019901">
    <property type="term" value="F:protein kinase binding"/>
    <property type="evidence" value="ECO:0007669"/>
    <property type="project" value="InterPro"/>
</dbReference>